<dbReference type="Gene3D" id="3.30.420.10">
    <property type="entry name" value="Ribonuclease H-like superfamily/Ribonuclease H"/>
    <property type="match status" value="1"/>
</dbReference>
<evidence type="ECO:0000256" key="3">
    <source>
        <dbReference type="SAM" id="Coils"/>
    </source>
</evidence>
<feature type="domain" description="CCHC-type" evidence="5">
    <location>
        <begin position="398"/>
        <end position="411"/>
    </location>
</feature>
<dbReference type="PANTHER" id="PTHR42648">
    <property type="entry name" value="TRANSPOSASE, PUTATIVE-RELATED"/>
    <property type="match status" value="1"/>
</dbReference>
<feature type="region of interest" description="Disordered" evidence="4">
    <location>
        <begin position="1"/>
        <end position="21"/>
    </location>
</feature>
<dbReference type="PANTHER" id="PTHR42648:SF32">
    <property type="entry name" value="RIBONUCLEASE H-LIKE DOMAIN, GAG-PRE-INTEGRASE DOMAIN PROTEIN-RELATED"/>
    <property type="match status" value="1"/>
</dbReference>
<dbReference type="InterPro" id="IPR036397">
    <property type="entry name" value="RNaseH_sf"/>
</dbReference>
<name>A0ABQ5CBX6_9ASTR</name>
<comment type="caution">
    <text evidence="7">The sequence shown here is derived from an EMBL/GenBank/DDBJ whole genome shotgun (WGS) entry which is preliminary data.</text>
</comment>
<keyword evidence="2" id="KW-0862">Zinc</keyword>
<feature type="domain" description="Integrase catalytic" evidence="6">
    <location>
        <begin position="678"/>
        <end position="787"/>
    </location>
</feature>
<evidence type="ECO:0000259" key="6">
    <source>
        <dbReference type="PROSITE" id="PS50994"/>
    </source>
</evidence>
<dbReference type="InterPro" id="IPR012337">
    <property type="entry name" value="RNaseH-like_sf"/>
</dbReference>
<evidence type="ECO:0000256" key="4">
    <source>
        <dbReference type="SAM" id="MobiDB-lite"/>
    </source>
</evidence>
<dbReference type="SUPFAM" id="SSF53098">
    <property type="entry name" value="Ribonuclease H-like"/>
    <property type="match status" value="1"/>
</dbReference>
<dbReference type="InterPro" id="IPR001878">
    <property type="entry name" value="Znf_CCHC"/>
</dbReference>
<dbReference type="PROSITE" id="PS50994">
    <property type="entry name" value="INTEGRASE"/>
    <property type="match status" value="1"/>
</dbReference>
<keyword evidence="1" id="KW-0645">Protease</keyword>
<proteinExistence type="predicted"/>
<keyword evidence="2" id="KW-0479">Metal-binding</keyword>
<evidence type="ECO:0000256" key="2">
    <source>
        <dbReference type="PROSITE-ProRule" id="PRU00047"/>
    </source>
</evidence>
<feature type="compositionally biased region" description="Polar residues" evidence="4">
    <location>
        <begin position="367"/>
        <end position="380"/>
    </location>
</feature>
<dbReference type="InterPro" id="IPR001584">
    <property type="entry name" value="Integrase_cat-core"/>
</dbReference>
<reference evidence="7" key="2">
    <citation type="submission" date="2022-01" db="EMBL/GenBank/DDBJ databases">
        <authorList>
            <person name="Yamashiro T."/>
            <person name="Shiraishi A."/>
            <person name="Satake H."/>
            <person name="Nakayama K."/>
        </authorList>
    </citation>
    <scope>NUCLEOTIDE SEQUENCE</scope>
</reference>
<dbReference type="Pfam" id="PF13976">
    <property type="entry name" value="gag_pre-integrs"/>
    <property type="match status" value="1"/>
</dbReference>
<dbReference type="InterPro" id="IPR025724">
    <property type="entry name" value="GAG-pre-integrase_dom"/>
</dbReference>
<dbReference type="PROSITE" id="PS50158">
    <property type="entry name" value="ZF_CCHC"/>
    <property type="match status" value="1"/>
</dbReference>
<organism evidence="7 8">
    <name type="scientific">Tanacetum coccineum</name>
    <dbReference type="NCBI Taxonomy" id="301880"/>
    <lineage>
        <taxon>Eukaryota</taxon>
        <taxon>Viridiplantae</taxon>
        <taxon>Streptophyta</taxon>
        <taxon>Embryophyta</taxon>
        <taxon>Tracheophyta</taxon>
        <taxon>Spermatophyta</taxon>
        <taxon>Magnoliopsida</taxon>
        <taxon>eudicotyledons</taxon>
        <taxon>Gunneridae</taxon>
        <taxon>Pentapetalae</taxon>
        <taxon>asterids</taxon>
        <taxon>campanulids</taxon>
        <taxon>Asterales</taxon>
        <taxon>Asteraceae</taxon>
        <taxon>Asteroideae</taxon>
        <taxon>Anthemideae</taxon>
        <taxon>Anthemidinae</taxon>
        <taxon>Tanacetum</taxon>
    </lineage>
</organism>
<evidence type="ECO:0000313" key="7">
    <source>
        <dbReference type="EMBL" id="GJT22494.1"/>
    </source>
</evidence>
<dbReference type="InterPro" id="IPR054722">
    <property type="entry name" value="PolX-like_BBD"/>
</dbReference>
<keyword evidence="8" id="KW-1185">Reference proteome</keyword>
<dbReference type="EMBL" id="BQNB010013972">
    <property type="protein sequence ID" value="GJT22494.1"/>
    <property type="molecule type" value="Genomic_DNA"/>
</dbReference>
<evidence type="ECO:0000313" key="8">
    <source>
        <dbReference type="Proteomes" id="UP001151760"/>
    </source>
</evidence>
<keyword evidence="2" id="KW-0863">Zinc-finger</keyword>
<gene>
    <name evidence="7" type="ORF">Tco_0892431</name>
</gene>
<dbReference type="InterPro" id="IPR039537">
    <property type="entry name" value="Retrotran_Ty1/copia-like"/>
</dbReference>
<keyword evidence="3" id="KW-0175">Coiled coil</keyword>
<dbReference type="Proteomes" id="UP001151760">
    <property type="component" value="Unassembled WGS sequence"/>
</dbReference>
<evidence type="ECO:0000259" key="5">
    <source>
        <dbReference type="PROSITE" id="PS50158"/>
    </source>
</evidence>
<sequence>METVSSPMEVIVNGDSPPPKRTIDGVEKTYPLTTAEEKLARKNELKARGTLLMALLNEHQLKFNTYKCAKTQMEAIEKRFRGNKELKNTQKTLLKQQALKENMNREPIGRNVIVETTKTKALVAQDGLGYDWSNQAEEGPTKFALMAYTSSGSSSSSSSDSEVSTCSKACLKSYETLKEHYDNLTKDFNKSQLNVGAYNAGLEFVEARLDVYKKNEVVFEEDIKILKLDIKLRDNALTELRKKFEKAKKERDHLKLTLEKFGNSSKNLSNLLEIQENDRYKTNEGYHVVPPPYTRNFMPPKSDLVLADKDEYVFSKSVTSIRDVATSEAKTSKSKPKSVGEPLIEDWISDKSVKKVENDKQAKYPRKNSQSPRGNQRNWNNLMTQKLGSNFEFKNKACYECGSFNHLIKDCDFYEKKMVKNTVWNNARRVNHQNSQRMTHPLLKINFVPIVVLMKSRLKTLNTARQNSLRAAVSVNTTRPINTAYPKPIVNCARPALNVFNRAHSHVRRPFNMFTSNKNSNFNEKVNTVKGNVTTVGPKAVVSDEANAVKASACWVWRPKQKVLDHGNPQLELQEKEVIDSGCSRHMTRNKSYLSDYEEIDGGFVAFGGDPKGGIITDKGKISTGKLDFKDVYFVKELKFNLFSVSQMCDKKKSVLFTDIECVVLSPDFKLLNENHVLLRVPRKDNMYSVDLKNIVPSGGLTCLFADVTLDESKIWHRRLGHINFKTMNKLVRGKLVRDLKVKVIRCDKGTEFKNKIMNQFCEMKGIKREFSVARTSQQNGVAKKEK</sequence>
<protein>
    <submittedName>
        <fullName evidence="7">Ribonuclease H-like domain-containing protein</fullName>
    </submittedName>
</protein>
<keyword evidence="1" id="KW-0378">Hydrolase</keyword>
<feature type="region of interest" description="Disordered" evidence="4">
    <location>
        <begin position="356"/>
        <end position="380"/>
    </location>
</feature>
<accession>A0ABQ5CBX6</accession>
<reference evidence="7" key="1">
    <citation type="journal article" date="2022" name="Int. J. Mol. Sci.">
        <title>Draft Genome of Tanacetum Coccineum: Genomic Comparison of Closely Related Tanacetum-Family Plants.</title>
        <authorList>
            <person name="Yamashiro T."/>
            <person name="Shiraishi A."/>
            <person name="Nakayama K."/>
            <person name="Satake H."/>
        </authorList>
    </citation>
    <scope>NUCLEOTIDE SEQUENCE</scope>
</reference>
<dbReference type="Pfam" id="PF22936">
    <property type="entry name" value="Pol_BBD"/>
    <property type="match status" value="1"/>
</dbReference>
<feature type="coiled-coil region" evidence="3">
    <location>
        <begin position="230"/>
        <end position="257"/>
    </location>
</feature>
<evidence type="ECO:0000256" key="1">
    <source>
        <dbReference type="ARBA" id="ARBA00022670"/>
    </source>
</evidence>